<protein>
    <recommendedName>
        <fullName evidence="3">HEAT repeat-containing protein</fullName>
    </recommendedName>
</protein>
<dbReference type="CDD" id="cd20694">
    <property type="entry name" value="CdiI_Ct-like"/>
    <property type="match status" value="1"/>
</dbReference>
<evidence type="ECO:0000313" key="2">
    <source>
        <dbReference type="Proteomes" id="UP000199352"/>
    </source>
</evidence>
<evidence type="ECO:0000313" key="1">
    <source>
        <dbReference type="EMBL" id="SES18875.1"/>
    </source>
</evidence>
<accession>A0A1H9VB25</accession>
<dbReference type="AlphaFoldDB" id="A0A1H9VB25"/>
<dbReference type="Proteomes" id="UP000199352">
    <property type="component" value="Unassembled WGS sequence"/>
</dbReference>
<sequence>MLAIVTGDDEYEAADALLSLVYYDPDGVWLEGVLLGIIGDPGAAKLHYLAVVCLGHVARLHRAVDEQVTVPLLERLRADPKLGGVAETALMDIDVHVRGDRTSKRDL</sequence>
<gene>
    <name evidence="1" type="ORF">SAMN05216188_12582</name>
</gene>
<evidence type="ECO:0008006" key="3">
    <source>
        <dbReference type="Google" id="ProtNLM"/>
    </source>
</evidence>
<dbReference type="InterPro" id="IPR049796">
    <property type="entry name" value="CdiI_Ct-like"/>
</dbReference>
<keyword evidence="2" id="KW-1185">Reference proteome</keyword>
<dbReference type="STRING" id="402600.SAMN05216188_12582"/>
<name>A0A1H9VB25_9PSEU</name>
<reference evidence="2" key="1">
    <citation type="submission" date="2016-10" db="EMBL/GenBank/DDBJ databases">
        <authorList>
            <person name="Varghese N."/>
            <person name="Submissions S."/>
        </authorList>
    </citation>
    <scope>NUCLEOTIDE SEQUENCE [LARGE SCALE GENOMIC DNA]</scope>
    <source>
        <strain evidence="2">CGMCC 4.3525</strain>
    </source>
</reference>
<organism evidence="1 2">
    <name type="scientific">Lentzea xinjiangensis</name>
    <dbReference type="NCBI Taxonomy" id="402600"/>
    <lineage>
        <taxon>Bacteria</taxon>
        <taxon>Bacillati</taxon>
        <taxon>Actinomycetota</taxon>
        <taxon>Actinomycetes</taxon>
        <taxon>Pseudonocardiales</taxon>
        <taxon>Pseudonocardiaceae</taxon>
        <taxon>Lentzea</taxon>
    </lineage>
</organism>
<dbReference type="EMBL" id="FOFR01000025">
    <property type="protein sequence ID" value="SES18875.1"/>
    <property type="molecule type" value="Genomic_DNA"/>
</dbReference>
<proteinExistence type="predicted"/>